<comment type="subcellular location">
    <subcellularLocation>
        <location evidence="1 7">Cytoplasm</location>
        <location evidence="1 7">Cytoskeleton</location>
    </subcellularLocation>
</comment>
<comment type="subunit">
    <text evidence="7">Component of the Arp2/3 complex composed of ARP2, ARP3, ARPC1B/p41-ARC, ARPC2/p34-ARC, ARPC3/p21-ARC, ARPC4/p20-ARC and ARPC5/p16-ARC. Interacts with SHANK3; the interaction probably mediates the association of SHANK3 with the Arp2/3 complex.</text>
</comment>
<dbReference type="GO" id="GO:0051015">
    <property type="term" value="F:actin filament binding"/>
    <property type="evidence" value="ECO:0007669"/>
    <property type="project" value="TreeGrafter"/>
</dbReference>
<organism evidence="8 9">
    <name type="scientific">Fukomys damarensis</name>
    <name type="common">Damaraland mole rat</name>
    <name type="synonym">Cryptomys damarensis</name>
    <dbReference type="NCBI Taxonomy" id="885580"/>
    <lineage>
        <taxon>Eukaryota</taxon>
        <taxon>Metazoa</taxon>
        <taxon>Chordata</taxon>
        <taxon>Craniata</taxon>
        <taxon>Vertebrata</taxon>
        <taxon>Euteleostomi</taxon>
        <taxon>Mammalia</taxon>
        <taxon>Eutheria</taxon>
        <taxon>Euarchontoglires</taxon>
        <taxon>Glires</taxon>
        <taxon>Rodentia</taxon>
        <taxon>Hystricomorpha</taxon>
        <taxon>Bathyergidae</taxon>
        <taxon>Fukomys</taxon>
    </lineage>
</organism>
<gene>
    <name evidence="8" type="ORF">H920_15285</name>
</gene>
<accession>A0A091CUY0</accession>
<evidence type="ECO:0000256" key="5">
    <source>
        <dbReference type="ARBA" id="ARBA00023212"/>
    </source>
</evidence>
<dbReference type="GO" id="GO:0030041">
    <property type="term" value="P:actin filament polymerization"/>
    <property type="evidence" value="ECO:0007669"/>
    <property type="project" value="InterPro"/>
</dbReference>
<evidence type="ECO:0000256" key="7">
    <source>
        <dbReference type="RuleBase" id="RU364015"/>
    </source>
</evidence>
<evidence type="ECO:0000313" key="8">
    <source>
        <dbReference type="EMBL" id="KFO23384.1"/>
    </source>
</evidence>
<evidence type="ECO:0000256" key="6">
    <source>
        <dbReference type="ARBA" id="ARBA00045903"/>
    </source>
</evidence>
<evidence type="ECO:0000256" key="3">
    <source>
        <dbReference type="ARBA" id="ARBA00022490"/>
    </source>
</evidence>
<evidence type="ECO:0000256" key="2">
    <source>
        <dbReference type="ARBA" id="ARBA00007192"/>
    </source>
</evidence>
<comment type="function">
    <text evidence="6">Actin-binding component of the Arp2/3 complex, a multiprotein complex that mediates actin polymerization upon stimulation by nucleation-promoting factor (NPF). The Arp2/3 complex mediates the formation of branched actin networks in the cytoplasm, providing the force for cell motility. Seems to contact the mother actin filament. In addition to its role in the cytoplasmic cytoskeleton, the Arp2/3 complex also promotes actin polymerization in the nucleus, thereby regulating gene transcription and repair of damaged DNA. The Arp2/3 complex promotes homologous recombination (HR) repair in response to DNA damage by promoting nuclear actin polymerization, leading to drive motility of double-strand breaks (DSBs).</text>
</comment>
<keyword evidence="4 7" id="KW-0009">Actin-binding</keyword>
<dbReference type="Proteomes" id="UP000028990">
    <property type="component" value="Unassembled WGS sequence"/>
</dbReference>
<proteinExistence type="inferred from homology"/>
<dbReference type="Pfam" id="PF04045">
    <property type="entry name" value="P34-Arc"/>
    <property type="match status" value="1"/>
</dbReference>
<reference evidence="8 9" key="1">
    <citation type="submission" date="2013-11" db="EMBL/GenBank/DDBJ databases">
        <title>The Damaraland mole rat (Fukomys damarensis) genome and evolution of African mole rats.</title>
        <authorList>
            <person name="Gladyshev V.N."/>
            <person name="Fang X."/>
        </authorList>
    </citation>
    <scope>NUCLEOTIDE SEQUENCE [LARGE SCALE GENOMIC DNA]</scope>
    <source>
        <tissue evidence="8">Liver</tissue>
    </source>
</reference>
<name>A0A091CUY0_FUKDA</name>
<dbReference type="PANTHER" id="PTHR12058">
    <property type="entry name" value="ARP2/3 COMPLEX 34 KDA SUBUNIT"/>
    <property type="match status" value="1"/>
</dbReference>
<dbReference type="InterPro" id="IPR034666">
    <property type="entry name" value="ARPC2/4"/>
</dbReference>
<sequence>MLKRNCFASVFGKYFQFREEDKEGENRSVIHYRGDETCVLNLRRTVTVVFGMVFKDADDVVIGKVLMQDFQEGGRASHTAPRVLFSHKELLCSWKTQMLLWVPTLAMSHLCCSLTTPTQGLRQHHQPDPHVPDHLQYHSKCFKAYVHTHVRAKTSDFLRVLDHACLDAEKKRKENNHWENAFIPLSLGNRGRGAREGAKAGLLAAG</sequence>
<dbReference type="AlphaFoldDB" id="A0A091CUY0"/>
<dbReference type="SUPFAM" id="SSF69645">
    <property type="entry name" value="Arp2/3 complex subunits"/>
    <property type="match status" value="1"/>
</dbReference>
<evidence type="ECO:0000256" key="1">
    <source>
        <dbReference type="ARBA" id="ARBA00004245"/>
    </source>
</evidence>
<comment type="function">
    <text evidence="7">Functions as actin-binding component of the Arp2/3 complex which is involved in regulation of actin polymerization and together with an activating nucleation-promoting factor (NPF) mediates the formation of branched actin networks.</text>
</comment>
<keyword evidence="3 7" id="KW-0963">Cytoplasm</keyword>
<comment type="similarity">
    <text evidence="2 7">Belongs to the ARPC2 family.</text>
</comment>
<keyword evidence="9" id="KW-1185">Reference proteome</keyword>
<evidence type="ECO:0000313" key="9">
    <source>
        <dbReference type="Proteomes" id="UP000028990"/>
    </source>
</evidence>
<dbReference type="GO" id="GO:0005200">
    <property type="term" value="F:structural constituent of cytoskeleton"/>
    <property type="evidence" value="ECO:0007669"/>
    <property type="project" value="TreeGrafter"/>
</dbReference>
<dbReference type="GO" id="GO:0005885">
    <property type="term" value="C:Arp2/3 protein complex"/>
    <property type="evidence" value="ECO:0007669"/>
    <property type="project" value="InterPro"/>
</dbReference>
<evidence type="ECO:0000256" key="4">
    <source>
        <dbReference type="ARBA" id="ARBA00023203"/>
    </source>
</evidence>
<protein>
    <recommendedName>
        <fullName evidence="7">Arp2/3 complex 34 kDa subunit</fullName>
    </recommendedName>
</protein>
<dbReference type="EMBL" id="KN123775">
    <property type="protein sequence ID" value="KFO23384.1"/>
    <property type="molecule type" value="Genomic_DNA"/>
</dbReference>
<dbReference type="PANTHER" id="PTHR12058:SF0">
    <property type="entry name" value="ACTIN-RELATED PROTEIN 2_3 COMPLEX SUBUNIT 2"/>
    <property type="match status" value="1"/>
</dbReference>
<dbReference type="Gene3D" id="3.30.1460.20">
    <property type="match status" value="2"/>
</dbReference>
<keyword evidence="5 7" id="KW-0206">Cytoskeleton</keyword>
<dbReference type="GO" id="GO:0034314">
    <property type="term" value="P:Arp2/3 complex-mediated actin nucleation"/>
    <property type="evidence" value="ECO:0007669"/>
    <property type="project" value="InterPro"/>
</dbReference>
<dbReference type="InterPro" id="IPR007188">
    <property type="entry name" value="ARPC2"/>
</dbReference>